<gene>
    <name evidence="1" type="ORF">GE061_008171</name>
</gene>
<evidence type="ECO:0000313" key="2">
    <source>
        <dbReference type="Proteomes" id="UP000466442"/>
    </source>
</evidence>
<sequence>MSPTIYDATRDSGSLIVESGLVSLIVEMGCTMIEAEADLANREYLTDRALDLIDEMNRTEKAIKKQIKRKALPPLPQDQEQKMILLPRKDMVKLNRESERREATAAFAGIEPSPHMKNGVYTKLVPINQKDGLLPDFSPELTAVQQQEAVITALKRYNDVPELSRGFESRFGLPVNEVLRICHPPYMMRLGTRDPYVNRQFSLVSLIVETGCTMIEAEADLANREYLTDRALDLIDEMNRTEKAIKKQIKRKALPPLPQEQEQKMILLPRKDMVKLNRESERREATAAFAGIEPSPHMKNGVYTKLVLINQIEMGCTMIEAEADLANREYLTDRALDLIDEMNQTEKAIKKQIKRKALPPLPQEQEQKMILLPRKDMVKLNRESERREATAAFAEDGLLPDFSPELTAVQQQEAVITALKRYNDVPELSRGFESRFGLPVNEVLRICHPPYMMRLGTRDPYVNRQFSLVSLIVETGCTMIEAEADLANREYLTDRALDLIDEMNRTEKAIKKQIKRKALPPLPQEQEQKMILLPRKDMVKLNRESERREATAAFAGIEPSPHMKNGVYTKLVLINQISPLSLRRAGDDCSKWIGGLCPWMTRPGSSKLMLAFKSTRPNSSEYGLLRDFSPELTAVQQQEAVITALKRYNDVPELSRGFESRFGLPVNEVLRICHPPYTMRLGTRDPYVNRQFSLVSLIVETGCTMIEAEADLANREYLTDRALDLIDEMNRTEKAIKKQIKRKALPPLPQEQEQKMILLP</sequence>
<dbReference type="Proteomes" id="UP000466442">
    <property type="component" value="Linkage Group LG16"/>
</dbReference>
<reference evidence="1" key="1">
    <citation type="journal article" date="2021" name="Mol. Ecol. Resour.">
        <title>Apolygus lucorum genome provides insights into omnivorousness and mesophyll feeding.</title>
        <authorList>
            <person name="Liu Y."/>
            <person name="Liu H."/>
            <person name="Wang H."/>
            <person name="Huang T."/>
            <person name="Liu B."/>
            <person name="Yang B."/>
            <person name="Yin L."/>
            <person name="Li B."/>
            <person name="Zhang Y."/>
            <person name="Zhang S."/>
            <person name="Jiang F."/>
            <person name="Zhang X."/>
            <person name="Ren Y."/>
            <person name="Wang B."/>
            <person name="Wang S."/>
            <person name="Lu Y."/>
            <person name="Wu K."/>
            <person name="Fan W."/>
            <person name="Wang G."/>
        </authorList>
    </citation>
    <scope>NUCLEOTIDE SEQUENCE</scope>
    <source>
        <strain evidence="1">12Hb</strain>
    </source>
</reference>
<evidence type="ECO:0000313" key="1">
    <source>
        <dbReference type="EMBL" id="KAF6198423.1"/>
    </source>
</evidence>
<accession>A0A8S9WP35</accession>
<organism evidence="1 2">
    <name type="scientific">Apolygus lucorum</name>
    <name type="common">Small green plant bug</name>
    <name type="synonym">Lygocoris lucorum</name>
    <dbReference type="NCBI Taxonomy" id="248454"/>
    <lineage>
        <taxon>Eukaryota</taxon>
        <taxon>Metazoa</taxon>
        <taxon>Ecdysozoa</taxon>
        <taxon>Arthropoda</taxon>
        <taxon>Hexapoda</taxon>
        <taxon>Insecta</taxon>
        <taxon>Pterygota</taxon>
        <taxon>Neoptera</taxon>
        <taxon>Paraneoptera</taxon>
        <taxon>Hemiptera</taxon>
        <taxon>Heteroptera</taxon>
        <taxon>Panheteroptera</taxon>
        <taxon>Cimicomorpha</taxon>
        <taxon>Miridae</taxon>
        <taxon>Mirini</taxon>
        <taxon>Apolygus</taxon>
    </lineage>
</organism>
<dbReference type="AlphaFoldDB" id="A0A8S9WP35"/>
<proteinExistence type="predicted"/>
<dbReference type="EMBL" id="WIXP02000016">
    <property type="protein sequence ID" value="KAF6198423.1"/>
    <property type="molecule type" value="Genomic_DNA"/>
</dbReference>
<name>A0A8S9WP35_APOLU</name>
<comment type="caution">
    <text evidence="1">The sequence shown here is derived from an EMBL/GenBank/DDBJ whole genome shotgun (WGS) entry which is preliminary data.</text>
</comment>
<keyword evidence="2" id="KW-1185">Reference proteome</keyword>
<protein>
    <submittedName>
        <fullName evidence="1">Uncharacterized protein</fullName>
    </submittedName>
</protein>